<feature type="transmembrane region" description="Helical" evidence="7">
    <location>
        <begin position="36"/>
        <end position="54"/>
    </location>
</feature>
<accession>A0A1I0RSB1</accession>
<comment type="similarity">
    <text evidence="2">Belongs to the UPF0702 family.</text>
</comment>
<keyword evidence="6 7" id="KW-0472">Membrane</keyword>
<proteinExistence type="inferred from homology"/>
<evidence type="ECO:0000313" key="9">
    <source>
        <dbReference type="EMBL" id="SEW43703.1"/>
    </source>
</evidence>
<keyword evidence="3" id="KW-1003">Cell membrane</keyword>
<evidence type="ECO:0000313" key="10">
    <source>
        <dbReference type="Proteomes" id="UP000199701"/>
    </source>
</evidence>
<evidence type="ECO:0000259" key="8">
    <source>
        <dbReference type="Pfam" id="PF04239"/>
    </source>
</evidence>
<evidence type="ECO:0000256" key="6">
    <source>
        <dbReference type="ARBA" id="ARBA00023136"/>
    </source>
</evidence>
<keyword evidence="4 7" id="KW-0812">Transmembrane</keyword>
<evidence type="ECO:0000256" key="2">
    <source>
        <dbReference type="ARBA" id="ARBA00006448"/>
    </source>
</evidence>
<sequence length="172" mass="19396">MFANEYINIIISSSAVYFFIIFAIRISGRKELAQLSVIDLVFILLISNAVQNAMVGQNTSLVGGLVAAATLFVVNFILKQLMYRFSKLSNLIQGQEIMLIYNGVLNEKNLKRARMSINEIQEAVREHGVSEIKDVDLAVLEVDGNISILSDNYKDKSVKRRKSYKHLEHSNN</sequence>
<dbReference type="InterPro" id="IPR023090">
    <property type="entry name" value="UPF0702_alpha/beta_dom_sf"/>
</dbReference>
<dbReference type="PANTHER" id="PTHR34582:SF6">
    <property type="entry name" value="UPF0702 TRANSMEMBRANE PROTEIN YCAP"/>
    <property type="match status" value="1"/>
</dbReference>
<feature type="domain" description="YetF C-terminal" evidence="8">
    <location>
        <begin position="84"/>
        <end position="154"/>
    </location>
</feature>
<dbReference type="Pfam" id="PF04239">
    <property type="entry name" value="DUF421"/>
    <property type="match status" value="1"/>
</dbReference>
<reference evidence="9 10" key="1">
    <citation type="submission" date="2016-10" db="EMBL/GenBank/DDBJ databases">
        <authorList>
            <person name="de Groot N.N."/>
        </authorList>
    </citation>
    <scope>NUCLEOTIDE SEQUENCE [LARGE SCALE GENOMIC DNA]</scope>
    <source>
        <strain evidence="9 10">DSM 9179</strain>
    </source>
</reference>
<dbReference type="Gene3D" id="3.30.240.20">
    <property type="entry name" value="bsu07140 like domains"/>
    <property type="match status" value="1"/>
</dbReference>
<organism evidence="9 10">
    <name type="scientific">[Clostridium] fimetarium</name>
    <dbReference type="NCBI Taxonomy" id="99656"/>
    <lineage>
        <taxon>Bacteria</taxon>
        <taxon>Bacillati</taxon>
        <taxon>Bacillota</taxon>
        <taxon>Clostridia</taxon>
        <taxon>Lachnospirales</taxon>
        <taxon>Lachnospiraceae</taxon>
    </lineage>
</organism>
<keyword evidence="5 7" id="KW-1133">Transmembrane helix</keyword>
<comment type="subcellular location">
    <subcellularLocation>
        <location evidence="1">Cell membrane</location>
        <topology evidence="1">Multi-pass membrane protein</topology>
    </subcellularLocation>
</comment>
<evidence type="ECO:0000256" key="4">
    <source>
        <dbReference type="ARBA" id="ARBA00022692"/>
    </source>
</evidence>
<protein>
    <recommendedName>
        <fullName evidence="8">YetF C-terminal domain-containing protein</fullName>
    </recommendedName>
</protein>
<evidence type="ECO:0000256" key="1">
    <source>
        <dbReference type="ARBA" id="ARBA00004651"/>
    </source>
</evidence>
<feature type="transmembrane region" description="Helical" evidence="7">
    <location>
        <begin position="6"/>
        <end position="24"/>
    </location>
</feature>
<name>A0A1I0RSB1_9FIRM</name>
<dbReference type="Proteomes" id="UP000199701">
    <property type="component" value="Unassembled WGS sequence"/>
</dbReference>
<feature type="transmembrane region" description="Helical" evidence="7">
    <location>
        <begin position="60"/>
        <end position="78"/>
    </location>
</feature>
<dbReference type="InterPro" id="IPR007353">
    <property type="entry name" value="DUF421"/>
</dbReference>
<keyword evidence="10" id="KW-1185">Reference proteome</keyword>
<evidence type="ECO:0000256" key="5">
    <source>
        <dbReference type="ARBA" id="ARBA00022989"/>
    </source>
</evidence>
<dbReference type="GO" id="GO:0005886">
    <property type="term" value="C:plasma membrane"/>
    <property type="evidence" value="ECO:0007669"/>
    <property type="project" value="UniProtKB-SubCell"/>
</dbReference>
<gene>
    <name evidence="9" type="ORF">SAMN05421659_12143</name>
</gene>
<dbReference type="OrthoDB" id="1897856at2"/>
<dbReference type="RefSeq" id="WP_092457444.1">
    <property type="nucleotide sequence ID" value="NZ_FOJI01000021.1"/>
</dbReference>
<dbReference type="EMBL" id="FOJI01000021">
    <property type="protein sequence ID" value="SEW43703.1"/>
    <property type="molecule type" value="Genomic_DNA"/>
</dbReference>
<evidence type="ECO:0000256" key="7">
    <source>
        <dbReference type="SAM" id="Phobius"/>
    </source>
</evidence>
<dbReference type="AlphaFoldDB" id="A0A1I0RSB1"/>
<dbReference type="STRING" id="99656.SAMN05421659_12143"/>
<evidence type="ECO:0000256" key="3">
    <source>
        <dbReference type="ARBA" id="ARBA00022475"/>
    </source>
</evidence>
<dbReference type="PANTHER" id="PTHR34582">
    <property type="entry name" value="UPF0702 TRANSMEMBRANE PROTEIN YCAP"/>
    <property type="match status" value="1"/>
</dbReference>